<reference evidence="3" key="1">
    <citation type="submission" date="2020-07" db="EMBL/GenBank/DDBJ databases">
        <authorList>
            <person name="Partida-Martinez L."/>
            <person name="Huntemann M."/>
            <person name="Clum A."/>
            <person name="Wang J."/>
            <person name="Palaniappan K."/>
            <person name="Ritter S."/>
            <person name="Chen I.-M."/>
            <person name="Stamatis D."/>
            <person name="Reddy T."/>
            <person name="O'Malley R."/>
            <person name="Daum C."/>
            <person name="Shapiro N."/>
            <person name="Ivanova N."/>
            <person name="Kyrpides N."/>
            <person name="Woyke T."/>
        </authorList>
    </citation>
    <scope>NUCLEOTIDE SEQUENCE [LARGE SCALE GENOMIC DNA]</scope>
    <source>
        <strain evidence="3">AT2.8</strain>
    </source>
</reference>
<feature type="transmembrane region" description="Helical" evidence="1">
    <location>
        <begin position="87"/>
        <end position="113"/>
    </location>
</feature>
<dbReference type="Proteomes" id="UP000548423">
    <property type="component" value="Unassembled WGS sequence"/>
</dbReference>
<organism evidence="2 3">
    <name type="scientific">Neobacillus niacini</name>
    <dbReference type="NCBI Taxonomy" id="86668"/>
    <lineage>
        <taxon>Bacteria</taxon>
        <taxon>Bacillati</taxon>
        <taxon>Bacillota</taxon>
        <taxon>Bacilli</taxon>
        <taxon>Bacillales</taxon>
        <taxon>Bacillaceae</taxon>
        <taxon>Neobacillus</taxon>
    </lineage>
</organism>
<reference evidence="3" key="2">
    <citation type="submission" date="2020-08" db="EMBL/GenBank/DDBJ databases">
        <title>The Agave Microbiome: Exploring the role of microbial communities in plant adaptations to desert environments.</title>
        <authorList>
            <person name="Partida-Martinez L.P."/>
        </authorList>
    </citation>
    <scope>NUCLEOTIDE SEQUENCE [LARGE SCALE GENOMIC DNA]</scope>
    <source>
        <strain evidence="3">AT2.8</strain>
    </source>
</reference>
<feature type="transmembrane region" description="Helical" evidence="1">
    <location>
        <begin position="125"/>
        <end position="145"/>
    </location>
</feature>
<dbReference type="AlphaFoldDB" id="A0A852TCV0"/>
<keyword evidence="1" id="KW-1133">Transmembrane helix</keyword>
<comment type="caution">
    <text evidence="2">The sequence shown here is derived from an EMBL/GenBank/DDBJ whole genome shotgun (WGS) entry which is preliminary data.</text>
</comment>
<name>A0A852TCV0_9BACI</name>
<protein>
    <submittedName>
        <fullName evidence="2">Uncharacterized protein</fullName>
    </submittedName>
</protein>
<feature type="transmembrane region" description="Helical" evidence="1">
    <location>
        <begin position="60"/>
        <end position="81"/>
    </location>
</feature>
<gene>
    <name evidence="2" type="ORF">F4694_002560</name>
</gene>
<proteinExistence type="predicted"/>
<accession>A0A852TCV0</accession>
<feature type="transmembrane region" description="Helical" evidence="1">
    <location>
        <begin position="151"/>
        <end position="169"/>
    </location>
</feature>
<feature type="transmembrane region" description="Helical" evidence="1">
    <location>
        <begin position="7"/>
        <end position="23"/>
    </location>
</feature>
<feature type="transmembrane region" description="Helical" evidence="1">
    <location>
        <begin position="29"/>
        <end position="48"/>
    </location>
</feature>
<evidence type="ECO:0000256" key="1">
    <source>
        <dbReference type="SAM" id="Phobius"/>
    </source>
</evidence>
<keyword evidence="1" id="KW-0812">Transmembrane</keyword>
<evidence type="ECO:0000313" key="3">
    <source>
        <dbReference type="Proteomes" id="UP000548423"/>
    </source>
</evidence>
<keyword evidence="1" id="KW-0472">Membrane</keyword>
<evidence type="ECO:0000313" key="2">
    <source>
        <dbReference type="EMBL" id="NYE05785.1"/>
    </source>
</evidence>
<dbReference type="EMBL" id="JACCBX010000005">
    <property type="protein sequence ID" value="NYE05785.1"/>
    <property type="molecule type" value="Genomic_DNA"/>
</dbReference>
<sequence>MLKAKNIIPTISFVLVIFIIYVSDIPTYIQLVLTIFSISFLLPIARKVMFEDRLRKIKTALYTTLIFSFGLTAASVIAALPSFDVSIIIGFLSTVFFSSIGIFCYGIPVSIIAELISNRYLEKRAFISAVIHIGFGLFTAVFSLFDDVYGLVFIIPTICSIIFFLMDEFTKRKTGGKRLT</sequence>